<evidence type="ECO:0000313" key="13">
    <source>
        <dbReference type="Proteomes" id="UP000760545"/>
    </source>
</evidence>
<dbReference type="CDD" id="cd17574">
    <property type="entry name" value="REC_OmpR"/>
    <property type="match status" value="1"/>
</dbReference>
<dbReference type="SUPFAM" id="SSF63829">
    <property type="entry name" value="Calcium-dependent phosphotriesterase"/>
    <property type="match status" value="2"/>
</dbReference>
<evidence type="ECO:0000259" key="11">
    <source>
        <dbReference type="PROSITE" id="PS50110"/>
    </source>
</evidence>
<dbReference type="Gene3D" id="3.40.50.2300">
    <property type="match status" value="1"/>
</dbReference>
<dbReference type="InterPro" id="IPR001789">
    <property type="entry name" value="Sig_transdc_resp-reg_receiver"/>
</dbReference>
<reference evidence="12 13" key="1">
    <citation type="submission" date="2020-03" db="EMBL/GenBank/DDBJ databases">
        <title>Tamlana sp. nov, isolated from XXX.</title>
        <authorList>
            <person name="Cao W.R."/>
        </authorList>
    </citation>
    <scope>NUCLEOTIDE SEQUENCE [LARGE SCALE GENOMIC DNA]</scope>
    <source>
        <strain evidence="12 13">HST1-43</strain>
    </source>
</reference>
<dbReference type="EMBL" id="JAAVJS010000004">
    <property type="protein sequence ID" value="NJX14565.1"/>
    <property type="molecule type" value="Genomic_DNA"/>
</dbReference>
<dbReference type="InterPro" id="IPR036097">
    <property type="entry name" value="HisK_dim/P_sf"/>
</dbReference>
<dbReference type="PROSITE" id="PS00041">
    <property type="entry name" value="HTH_ARAC_FAMILY_1"/>
    <property type="match status" value="1"/>
</dbReference>
<dbReference type="InterPro" id="IPR005467">
    <property type="entry name" value="His_kinase_dom"/>
</dbReference>
<dbReference type="PROSITE" id="PS50110">
    <property type="entry name" value="RESPONSE_REGULATORY"/>
    <property type="match status" value="1"/>
</dbReference>
<dbReference type="SUPFAM" id="SSF55874">
    <property type="entry name" value="ATPase domain of HSP90 chaperone/DNA topoisomerase II/histidine kinase"/>
    <property type="match status" value="1"/>
</dbReference>
<accession>A0ABX1D882</accession>
<dbReference type="PANTHER" id="PTHR43547">
    <property type="entry name" value="TWO-COMPONENT HISTIDINE KINASE"/>
    <property type="match status" value="1"/>
</dbReference>
<evidence type="ECO:0000259" key="9">
    <source>
        <dbReference type="PROSITE" id="PS01124"/>
    </source>
</evidence>
<sequence>MQKYFAILFIFCFVTFGSSQNDVYKFKHLTAADGLSQNTIIDINQDYLGQIWIATRDGLNKYDGTEYTIYRHSKNDSLSISNNDVLCIENGSDGFMWVGTYSGLNKYDPRNDTFETFLKSEQNTSLVSNIIWTVKELSNKEIWVGTPSGLAVYNVSEDSFKNFLVTGQVLVIFETKKGSIFLGTNNGLVKLLHKDKKEYKFKLLEATEGIVIQDIEESPSGKLLLGTRTQNILLYDAHDNSLTPYLHDSQLTEVDRNVRELQFDDMGNLWAGTYRGVQIIDQNKNLLPLYSDINDDESISGNFIKSIFKDKKGAIWIGTYYGGINIWDVSNINFINITQKSGRKGLGFKAVSTIVNYNDKVFFGTEGGGVSILNTKDKSFEYLTSKNTPSLKSDNVKSLFLSGNENLWIGTFEDGLALYNLKDKKTINNILPKELLDYTQNIGISSISEDLNKNILIGTKGKGLIKYNPINKSFSVINEGLAINIVKSIHVDSKNNIWVNTLRGINSISPEGAISHYFYDLNTKMGLSATTVFEDSNGTIWAGTEFDGLFRFVDGEFVPVDLKIEDDASVIGVRSIVEDDNGNLWLGTTNQGIVCFNRPESSIIEHYTKKDGLVGNQFNNNASLRIGDSQFMFGGPSGVSYFNSNKIVKNQYAPQVLITDFKIKNKSVDVNSSDGVLNQTITFTDNLELSHGQGNFSITFSMPNFINSSKNRYLYRLKGLEEEWIETTGNTATYTIQTPGSYTFEVKGINNDGFSNKEPTRLNVYVSPAPWRSWWAFLLYGLLIFCVLYYLMNILKSRTKLKHQLALEQIEAKQAKDVNKAKLEFFTNMSHEFRTPLTLILGPLNQILDNYRGSSSMYKKLKVIESSANHLLQLINRLMDFRKLENNLMKLEAAEGNVVKFLREIYLSFTEYAKNGNYDYTFEATSDDIQVYYDRYKLERVFYNLISNAFRYTPKGGKIALRVIEETDKICIRVEDSGVGIAEEYKDKIFERFFELSINRKPDNNYNKGTGIGLSIVKNIVDLHKGQIKVFDNEAGLGSVFSVELPLGKEHLEDTEIIQDFKFSDDLSQYVTQLDDEQVLLEKDVLERKHVDEKPTILIVEDNKQLRKFILDILIKDYNVLEAENGKVAYKLAIAEQIDLVVSDVVMPEMTGTELCSLIKEDIRTSHIPVILLTSRSSLIFKMDGLESGADDYISKPFNVKEFRLRIKNVLATILRLKEKINSNEVLQPDDIVLSSIDEKLYKKALSIVEDNISNEQFDIPFFCEELGVSRTVLFKKIKAWTGFSPKDFIQHIRLKRGAQYLEQGKLNISQISYNLGFKNPKYFSKCFRKKFGKTPTEYIKTFSDY</sequence>
<gene>
    <name evidence="12" type="ORF">HC176_03575</name>
</gene>
<keyword evidence="6" id="KW-0804">Transcription</keyword>
<dbReference type="SMART" id="SM00448">
    <property type="entry name" value="REC"/>
    <property type="match status" value="1"/>
</dbReference>
<keyword evidence="8" id="KW-0472">Membrane</keyword>
<keyword evidence="13" id="KW-1185">Reference proteome</keyword>
<dbReference type="InterPro" id="IPR015943">
    <property type="entry name" value="WD40/YVTN_repeat-like_dom_sf"/>
</dbReference>
<dbReference type="Pfam" id="PF02518">
    <property type="entry name" value="HATPase_c"/>
    <property type="match status" value="1"/>
</dbReference>
<dbReference type="PROSITE" id="PS01124">
    <property type="entry name" value="HTH_ARAC_FAMILY_2"/>
    <property type="match status" value="1"/>
</dbReference>
<dbReference type="Gene3D" id="1.10.10.60">
    <property type="entry name" value="Homeodomain-like"/>
    <property type="match status" value="1"/>
</dbReference>
<dbReference type="Gene3D" id="2.130.10.10">
    <property type="entry name" value="YVTN repeat-like/Quinoprotein amine dehydrogenase"/>
    <property type="match status" value="3"/>
</dbReference>
<dbReference type="InterPro" id="IPR013783">
    <property type="entry name" value="Ig-like_fold"/>
</dbReference>
<dbReference type="Pfam" id="PF07495">
    <property type="entry name" value="Y_Y_Y"/>
    <property type="match status" value="1"/>
</dbReference>
<evidence type="ECO:0000256" key="1">
    <source>
        <dbReference type="ARBA" id="ARBA00000085"/>
    </source>
</evidence>
<dbReference type="InterPro" id="IPR003661">
    <property type="entry name" value="HisK_dim/P_dom"/>
</dbReference>
<evidence type="ECO:0000256" key="8">
    <source>
        <dbReference type="SAM" id="Phobius"/>
    </source>
</evidence>
<evidence type="ECO:0000256" key="4">
    <source>
        <dbReference type="ARBA" id="ARBA00023015"/>
    </source>
</evidence>
<dbReference type="Gene3D" id="1.10.287.130">
    <property type="match status" value="1"/>
</dbReference>
<feature type="modified residue" description="4-aspartylphosphate" evidence="7">
    <location>
        <position position="1144"/>
    </location>
</feature>
<dbReference type="InterPro" id="IPR011006">
    <property type="entry name" value="CheY-like_superfamily"/>
</dbReference>
<dbReference type="SUPFAM" id="SSF101898">
    <property type="entry name" value="NHL repeat"/>
    <property type="match status" value="1"/>
</dbReference>
<dbReference type="RefSeq" id="WP_167916821.1">
    <property type="nucleotide sequence ID" value="NZ_JAAVJS010000004.1"/>
</dbReference>
<evidence type="ECO:0000256" key="7">
    <source>
        <dbReference type="PROSITE-ProRule" id="PRU00169"/>
    </source>
</evidence>
<keyword evidence="8" id="KW-1133">Transmembrane helix</keyword>
<organism evidence="12 13">
    <name type="scientific">Tamlana crocina</name>
    <dbReference type="NCBI Taxonomy" id="393006"/>
    <lineage>
        <taxon>Bacteria</taxon>
        <taxon>Pseudomonadati</taxon>
        <taxon>Bacteroidota</taxon>
        <taxon>Flavobacteriia</taxon>
        <taxon>Flavobacteriales</taxon>
        <taxon>Flavobacteriaceae</taxon>
        <taxon>Tamlana</taxon>
    </lineage>
</organism>
<keyword evidence="4" id="KW-0805">Transcription regulation</keyword>
<keyword evidence="3 7" id="KW-0597">Phosphoprotein</keyword>
<dbReference type="Pfam" id="PF12833">
    <property type="entry name" value="HTH_18"/>
    <property type="match status" value="1"/>
</dbReference>
<dbReference type="SMART" id="SM00342">
    <property type="entry name" value="HTH_ARAC"/>
    <property type="match status" value="1"/>
</dbReference>
<dbReference type="CDD" id="cd00082">
    <property type="entry name" value="HisKA"/>
    <property type="match status" value="1"/>
</dbReference>
<feature type="transmembrane region" description="Helical" evidence="8">
    <location>
        <begin position="774"/>
        <end position="792"/>
    </location>
</feature>
<keyword evidence="8" id="KW-0812">Transmembrane</keyword>
<dbReference type="SMART" id="SM00387">
    <property type="entry name" value="HATPase_c"/>
    <property type="match status" value="1"/>
</dbReference>
<dbReference type="Pfam" id="PF07494">
    <property type="entry name" value="Reg_prop"/>
    <property type="match status" value="3"/>
</dbReference>
<dbReference type="InterPro" id="IPR004358">
    <property type="entry name" value="Sig_transdc_His_kin-like_C"/>
</dbReference>
<evidence type="ECO:0000313" key="12">
    <source>
        <dbReference type="EMBL" id="NJX14565.1"/>
    </source>
</evidence>
<dbReference type="Pfam" id="PF00072">
    <property type="entry name" value="Response_reg"/>
    <property type="match status" value="1"/>
</dbReference>
<evidence type="ECO:0000256" key="6">
    <source>
        <dbReference type="ARBA" id="ARBA00023163"/>
    </source>
</evidence>
<dbReference type="InterPro" id="IPR018062">
    <property type="entry name" value="HTH_AraC-typ_CS"/>
</dbReference>
<protein>
    <recommendedName>
        <fullName evidence="2">histidine kinase</fullName>
        <ecNumber evidence="2">2.7.13.3</ecNumber>
    </recommendedName>
</protein>
<dbReference type="SMART" id="SM00388">
    <property type="entry name" value="HisKA"/>
    <property type="match status" value="1"/>
</dbReference>
<dbReference type="Gene3D" id="2.60.40.10">
    <property type="entry name" value="Immunoglobulins"/>
    <property type="match status" value="1"/>
</dbReference>
<dbReference type="EC" id="2.7.13.3" evidence="2"/>
<feature type="domain" description="Histidine kinase" evidence="10">
    <location>
        <begin position="828"/>
        <end position="1049"/>
    </location>
</feature>
<feature type="domain" description="HTH araC/xylS-type" evidence="9">
    <location>
        <begin position="1243"/>
        <end position="1342"/>
    </location>
</feature>
<dbReference type="Pfam" id="PF00512">
    <property type="entry name" value="HisKA"/>
    <property type="match status" value="1"/>
</dbReference>
<evidence type="ECO:0000256" key="3">
    <source>
        <dbReference type="ARBA" id="ARBA00022553"/>
    </source>
</evidence>
<comment type="catalytic activity">
    <reaction evidence="1">
        <text>ATP + protein L-histidine = ADP + protein N-phospho-L-histidine.</text>
        <dbReference type="EC" id="2.7.13.3"/>
    </reaction>
</comment>
<name>A0ABX1D882_9FLAO</name>
<feature type="domain" description="Response regulatory" evidence="11">
    <location>
        <begin position="1096"/>
        <end position="1211"/>
    </location>
</feature>
<dbReference type="InterPro" id="IPR011110">
    <property type="entry name" value="Reg_prop"/>
</dbReference>
<dbReference type="PANTHER" id="PTHR43547:SF2">
    <property type="entry name" value="HYBRID SIGNAL TRANSDUCTION HISTIDINE KINASE C"/>
    <property type="match status" value="1"/>
</dbReference>
<dbReference type="InterPro" id="IPR018060">
    <property type="entry name" value="HTH_AraC"/>
</dbReference>
<dbReference type="InterPro" id="IPR011123">
    <property type="entry name" value="Y_Y_Y"/>
</dbReference>
<dbReference type="PROSITE" id="PS50109">
    <property type="entry name" value="HIS_KIN"/>
    <property type="match status" value="1"/>
</dbReference>
<evidence type="ECO:0000256" key="2">
    <source>
        <dbReference type="ARBA" id="ARBA00012438"/>
    </source>
</evidence>
<dbReference type="Gene3D" id="3.30.565.10">
    <property type="entry name" value="Histidine kinase-like ATPase, C-terminal domain"/>
    <property type="match status" value="1"/>
</dbReference>
<dbReference type="SUPFAM" id="SSF52172">
    <property type="entry name" value="CheY-like"/>
    <property type="match status" value="1"/>
</dbReference>
<comment type="caution">
    <text evidence="12">The sequence shown here is derived from an EMBL/GenBank/DDBJ whole genome shotgun (WGS) entry which is preliminary data.</text>
</comment>
<dbReference type="SUPFAM" id="SSF46689">
    <property type="entry name" value="Homeodomain-like"/>
    <property type="match status" value="1"/>
</dbReference>
<dbReference type="InterPro" id="IPR003594">
    <property type="entry name" value="HATPase_dom"/>
</dbReference>
<dbReference type="InterPro" id="IPR009057">
    <property type="entry name" value="Homeodomain-like_sf"/>
</dbReference>
<evidence type="ECO:0000259" key="10">
    <source>
        <dbReference type="PROSITE" id="PS50109"/>
    </source>
</evidence>
<keyword evidence="5" id="KW-0238">DNA-binding</keyword>
<dbReference type="Proteomes" id="UP000760545">
    <property type="component" value="Unassembled WGS sequence"/>
</dbReference>
<dbReference type="InterPro" id="IPR036890">
    <property type="entry name" value="HATPase_C_sf"/>
</dbReference>
<proteinExistence type="predicted"/>
<dbReference type="PRINTS" id="PR00344">
    <property type="entry name" value="BCTRLSENSOR"/>
</dbReference>
<evidence type="ECO:0000256" key="5">
    <source>
        <dbReference type="ARBA" id="ARBA00023125"/>
    </source>
</evidence>
<dbReference type="SUPFAM" id="SSF47384">
    <property type="entry name" value="Homodimeric domain of signal transducing histidine kinase"/>
    <property type="match status" value="1"/>
</dbReference>